<name>A0A381V1V1_9ZZZZ</name>
<dbReference type="AlphaFoldDB" id="A0A381V1V1"/>
<reference evidence="1" key="1">
    <citation type="submission" date="2018-05" db="EMBL/GenBank/DDBJ databases">
        <authorList>
            <person name="Lanie J.A."/>
            <person name="Ng W.-L."/>
            <person name="Kazmierczak K.M."/>
            <person name="Andrzejewski T.M."/>
            <person name="Davidsen T.M."/>
            <person name="Wayne K.J."/>
            <person name="Tettelin H."/>
            <person name="Glass J.I."/>
            <person name="Rusch D."/>
            <person name="Podicherti R."/>
            <person name="Tsui H.-C.T."/>
            <person name="Winkler M.E."/>
        </authorList>
    </citation>
    <scope>NUCLEOTIDE SEQUENCE</scope>
</reference>
<sequence>MKINDLIGEFTIAMSNEEARVLKKLDNPLPLHSFPEREQFVIEGLIRKALVSKIRNNEMTLVVANEDF</sequence>
<accession>A0A381V1V1</accession>
<dbReference type="EMBL" id="UINC01007418">
    <property type="protein sequence ID" value="SVA33213.1"/>
    <property type="molecule type" value="Genomic_DNA"/>
</dbReference>
<protein>
    <submittedName>
        <fullName evidence="1">Uncharacterized protein</fullName>
    </submittedName>
</protein>
<evidence type="ECO:0000313" key="1">
    <source>
        <dbReference type="EMBL" id="SVA33213.1"/>
    </source>
</evidence>
<gene>
    <name evidence="1" type="ORF">METZ01_LOCUS86067</name>
</gene>
<organism evidence="1">
    <name type="scientific">marine metagenome</name>
    <dbReference type="NCBI Taxonomy" id="408172"/>
    <lineage>
        <taxon>unclassified sequences</taxon>
        <taxon>metagenomes</taxon>
        <taxon>ecological metagenomes</taxon>
    </lineage>
</organism>
<proteinExistence type="predicted"/>